<dbReference type="EMBL" id="JABANO010012823">
    <property type="protein sequence ID" value="KAF4741148.1"/>
    <property type="molecule type" value="Genomic_DNA"/>
</dbReference>
<dbReference type="AlphaFoldDB" id="A0A7J6T7D4"/>
<protein>
    <submittedName>
        <fullName evidence="4">Histone deacetylase 2</fullName>
    </submittedName>
</protein>
<proteinExistence type="predicted"/>
<evidence type="ECO:0000313" key="5">
    <source>
        <dbReference type="Proteomes" id="UP000553632"/>
    </source>
</evidence>
<keyword evidence="2" id="KW-0479">Metal-binding</keyword>
<dbReference type="PANTHER" id="PTHR10625">
    <property type="entry name" value="HISTONE DEACETYLASE HDAC1-RELATED"/>
    <property type="match status" value="1"/>
</dbReference>
<gene>
    <name evidence="4" type="primary">HDAC2_4</name>
    <name evidence="4" type="ORF">FOZ63_026679</name>
</gene>
<dbReference type="OMA" id="QDSISHR"/>
<dbReference type="Proteomes" id="UP000553632">
    <property type="component" value="Unassembled WGS sequence"/>
</dbReference>
<dbReference type="GO" id="GO:0004407">
    <property type="term" value="F:histone deacetylase activity"/>
    <property type="evidence" value="ECO:0007669"/>
    <property type="project" value="InterPro"/>
</dbReference>
<dbReference type="PRINTS" id="PR01271">
    <property type="entry name" value="HISDACETLASE"/>
</dbReference>
<dbReference type="Gene3D" id="3.40.800.20">
    <property type="entry name" value="Histone deacetylase domain"/>
    <property type="match status" value="2"/>
</dbReference>
<accession>A0A7J6T7D4</accession>
<feature type="binding site" evidence="2">
    <location>
        <position position="156"/>
    </location>
    <ligand>
        <name>a divalent metal cation</name>
        <dbReference type="ChEBI" id="CHEBI:60240"/>
    </ligand>
</feature>
<sequence length="278" mass="30377">MHHAKQSAASGFCYVNDCVVGILELLRQGFKRVVYIDVDIHHGDGVEEAFFTTDKVLTISFHKYGNGFFPSTGAINDIGLGGGRGHAINVPLHEGIGDAAYIEVFKRVIDAAFERFKPEAIVSQMVRVGTGVLVEAQVLMIASEVWLTGSSIRSADSLAGDRLGCFNLSHVGHSETVMHLATYGIPMIVLGGGGYTLRNVPRCWAYETCRLAGVDPPDELPEDSQYAHFYKMSDHDPLTLDVRISNMLDRNTSTQLHSVVETITDNCREYLGRGSPSS</sequence>
<dbReference type="PANTHER" id="PTHR10625:SF10">
    <property type="entry name" value="HISTONE DEACETYLASE HDAC1"/>
    <property type="match status" value="1"/>
</dbReference>
<organism evidence="4 5">
    <name type="scientific">Perkinsus olseni</name>
    <name type="common">Perkinsus atlanticus</name>
    <dbReference type="NCBI Taxonomy" id="32597"/>
    <lineage>
        <taxon>Eukaryota</taxon>
        <taxon>Sar</taxon>
        <taxon>Alveolata</taxon>
        <taxon>Perkinsozoa</taxon>
        <taxon>Perkinsea</taxon>
        <taxon>Perkinsida</taxon>
        <taxon>Perkinsidae</taxon>
        <taxon>Perkinsus</taxon>
    </lineage>
</organism>
<feature type="binding site" evidence="2">
    <location>
        <position position="41"/>
    </location>
    <ligand>
        <name>a divalent metal cation</name>
        <dbReference type="ChEBI" id="CHEBI:60240"/>
    </ligand>
</feature>
<evidence type="ECO:0000256" key="1">
    <source>
        <dbReference type="PIRSR" id="PIRSR037913-1"/>
    </source>
</evidence>
<dbReference type="InterPro" id="IPR037138">
    <property type="entry name" value="His_deacetylse_dom_sf"/>
</dbReference>
<evidence type="ECO:0000259" key="3">
    <source>
        <dbReference type="Pfam" id="PF00850"/>
    </source>
</evidence>
<feature type="active site" description="Proton acceptor" evidence="1">
    <location>
        <position position="3"/>
    </location>
</feature>
<evidence type="ECO:0000256" key="2">
    <source>
        <dbReference type="PIRSR" id="PIRSR037913-3"/>
    </source>
</evidence>
<feature type="domain" description="Histone deacetylase" evidence="3">
    <location>
        <begin position="1"/>
        <end position="124"/>
    </location>
</feature>
<dbReference type="GO" id="GO:0046872">
    <property type="term" value="F:metal ion binding"/>
    <property type="evidence" value="ECO:0007669"/>
    <property type="project" value="UniProtKB-KW"/>
</dbReference>
<comment type="caution">
    <text evidence="4">The sequence shown here is derived from an EMBL/GenBank/DDBJ whole genome shotgun (WGS) entry which is preliminary data.</text>
</comment>
<dbReference type="PIRSF" id="PIRSF037913">
    <property type="entry name" value="His_deacetylse_1"/>
    <property type="match status" value="1"/>
</dbReference>
<dbReference type="SUPFAM" id="SSF52768">
    <property type="entry name" value="Arginase/deacetylase"/>
    <property type="match status" value="2"/>
</dbReference>
<dbReference type="InterPro" id="IPR003084">
    <property type="entry name" value="HDAC_I/II"/>
</dbReference>
<dbReference type="Pfam" id="PF00850">
    <property type="entry name" value="Hist_deacetyl"/>
    <property type="match status" value="1"/>
</dbReference>
<reference evidence="4 5" key="1">
    <citation type="submission" date="2020-04" db="EMBL/GenBank/DDBJ databases">
        <title>Perkinsus olseni comparative genomics.</title>
        <authorList>
            <person name="Bogema D.R."/>
        </authorList>
    </citation>
    <scope>NUCLEOTIDE SEQUENCE [LARGE SCALE GENOMIC DNA]</scope>
    <source>
        <strain evidence="4 5">ATCC PRA-207</strain>
    </source>
</reference>
<dbReference type="InterPro" id="IPR023801">
    <property type="entry name" value="His_deacetylse_dom"/>
</dbReference>
<feature type="binding site" evidence="2">
    <location>
        <position position="39"/>
    </location>
    <ligand>
        <name>a divalent metal cation</name>
        <dbReference type="ChEBI" id="CHEBI:60240"/>
    </ligand>
</feature>
<name>A0A7J6T7D4_PEROL</name>
<dbReference type="GO" id="GO:0040029">
    <property type="term" value="P:epigenetic regulation of gene expression"/>
    <property type="evidence" value="ECO:0007669"/>
    <property type="project" value="TreeGrafter"/>
</dbReference>
<keyword evidence="5" id="KW-1185">Reference proteome</keyword>
<evidence type="ECO:0000313" key="4">
    <source>
        <dbReference type="EMBL" id="KAF4741148.1"/>
    </source>
</evidence>
<dbReference type="InterPro" id="IPR023696">
    <property type="entry name" value="Ureohydrolase_dom_sf"/>
</dbReference>